<dbReference type="EMBL" id="SNXZ01000002">
    <property type="protein sequence ID" value="TDQ00665.1"/>
    <property type="molecule type" value="Genomic_DNA"/>
</dbReference>
<evidence type="ECO:0000259" key="12">
    <source>
        <dbReference type="PROSITE" id="PS50885"/>
    </source>
</evidence>
<evidence type="ECO:0000256" key="9">
    <source>
        <dbReference type="ARBA" id="ARBA00023012"/>
    </source>
</evidence>
<dbReference type="GO" id="GO:0000155">
    <property type="term" value="F:phosphorelay sensor kinase activity"/>
    <property type="evidence" value="ECO:0007669"/>
    <property type="project" value="InterPro"/>
</dbReference>
<evidence type="ECO:0000313" key="13">
    <source>
        <dbReference type="EMBL" id="TDQ00665.1"/>
    </source>
</evidence>
<evidence type="ECO:0000256" key="10">
    <source>
        <dbReference type="SAM" id="Phobius"/>
    </source>
</evidence>
<evidence type="ECO:0000256" key="1">
    <source>
        <dbReference type="ARBA" id="ARBA00000085"/>
    </source>
</evidence>
<evidence type="ECO:0000256" key="6">
    <source>
        <dbReference type="ARBA" id="ARBA00022692"/>
    </source>
</evidence>
<feature type="domain" description="HAMP" evidence="12">
    <location>
        <begin position="167"/>
        <end position="219"/>
    </location>
</feature>
<dbReference type="PROSITE" id="PS50885">
    <property type="entry name" value="HAMP"/>
    <property type="match status" value="1"/>
</dbReference>
<keyword evidence="6 10" id="KW-0812">Transmembrane</keyword>
<dbReference type="InterPro" id="IPR036097">
    <property type="entry name" value="HisK_dim/P_sf"/>
</dbReference>
<dbReference type="InterPro" id="IPR003660">
    <property type="entry name" value="HAMP_dom"/>
</dbReference>
<evidence type="ECO:0000313" key="14">
    <source>
        <dbReference type="Proteomes" id="UP000295444"/>
    </source>
</evidence>
<accession>A0A4R6SG52</accession>
<feature type="domain" description="Histidine kinase" evidence="11">
    <location>
        <begin position="227"/>
        <end position="433"/>
    </location>
</feature>
<dbReference type="InterPro" id="IPR050428">
    <property type="entry name" value="TCS_sensor_his_kinase"/>
</dbReference>
<dbReference type="Gene3D" id="3.30.565.10">
    <property type="entry name" value="Histidine kinase-like ATPase, C-terminal domain"/>
    <property type="match status" value="1"/>
</dbReference>
<dbReference type="CDD" id="cd06225">
    <property type="entry name" value="HAMP"/>
    <property type="match status" value="1"/>
</dbReference>
<dbReference type="Pfam" id="PF00672">
    <property type="entry name" value="HAMP"/>
    <property type="match status" value="1"/>
</dbReference>
<dbReference type="PROSITE" id="PS50109">
    <property type="entry name" value="HIS_KIN"/>
    <property type="match status" value="1"/>
</dbReference>
<evidence type="ECO:0000256" key="3">
    <source>
        <dbReference type="ARBA" id="ARBA00012438"/>
    </source>
</evidence>
<dbReference type="Pfam" id="PF02518">
    <property type="entry name" value="HATPase_c"/>
    <property type="match status" value="1"/>
</dbReference>
<dbReference type="SMART" id="SM00387">
    <property type="entry name" value="HATPase_c"/>
    <property type="match status" value="1"/>
</dbReference>
<dbReference type="AlphaFoldDB" id="A0A4R6SG52"/>
<keyword evidence="4" id="KW-0597">Phosphoprotein</keyword>
<dbReference type="SUPFAM" id="SSF158472">
    <property type="entry name" value="HAMP domain-like"/>
    <property type="match status" value="1"/>
</dbReference>
<dbReference type="CDD" id="cd00082">
    <property type="entry name" value="HisKA"/>
    <property type="match status" value="1"/>
</dbReference>
<comment type="subcellular location">
    <subcellularLocation>
        <location evidence="2">Cell membrane</location>
    </subcellularLocation>
</comment>
<evidence type="ECO:0000256" key="4">
    <source>
        <dbReference type="ARBA" id="ARBA00022553"/>
    </source>
</evidence>
<dbReference type="PANTHER" id="PTHR45436:SF5">
    <property type="entry name" value="SENSOR HISTIDINE KINASE TRCS"/>
    <property type="match status" value="1"/>
</dbReference>
<dbReference type="Pfam" id="PF00512">
    <property type="entry name" value="HisKA"/>
    <property type="match status" value="1"/>
</dbReference>
<protein>
    <recommendedName>
        <fullName evidence="3">histidine kinase</fullName>
        <ecNumber evidence="3">2.7.13.3</ecNumber>
    </recommendedName>
</protein>
<keyword evidence="5" id="KW-0808">Transferase</keyword>
<dbReference type="SUPFAM" id="SSF47384">
    <property type="entry name" value="Homodimeric domain of signal transducing histidine kinase"/>
    <property type="match status" value="1"/>
</dbReference>
<organism evidence="13 14">
    <name type="scientific">Labedaea rhizosphaerae</name>
    <dbReference type="NCBI Taxonomy" id="598644"/>
    <lineage>
        <taxon>Bacteria</taxon>
        <taxon>Bacillati</taxon>
        <taxon>Actinomycetota</taxon>
        <taxon>Actinomycetes</taxon>
        <taxon>Pseudonocardiales</taxon>
        <taxon>Pseudonocardiaceae</taxon>
        <taxon>Labedaea</taxon>
    </lineage>
</organism>
<keyword evidence="14" id="KW-1185">Reference proteome</keyword>
<evidence type="ECO:0000259" key="11">
    <source>
        <dbReference type="PROSITE" id="PS50109"/>
    </source>
</evidence>
<sequence length="438" mass="46352">MRKRIAALTLAAAMLAITLFGVPLAIAAAQYYLTDERAELERAADAAALTIAADTLRGITPRHMPAVGDTTDLALYGRDGVRVLGDGPATLRAATRIQPGDVIDTDMDDDLVAIVPISDGSQVTGVVRAATPHTEVLVRTGLTWLAMALLASVALITTWLIARRQASRLAAPLEELSTAARRLGDGDFTVRTPRAGIPEIDSVRSALDTTAERLNDLLARERAFSSEASHQLRTPLAGLRLQLESALDDPRADPQAAITAGLATTDRLDRTITDLLALARDTHHGDRAAPLGPLITELEHEWHGPLAANGRALRVSVDPEMTACLVAGPVVRQVVAVLLDNASKHGTGTVSVLARDAGDTLAVDVADEGTDIDPGADVFQRRSDHTDAGDGVRDARHGIGLALARRLAEAEGGRLRLTRRSPTTFTLLLPLDTPAESP</sequence>
<evidence type="ECO:0000256" key="7">
    <source>
        <dbReference type="ARBA" id="ARBA00022777"/>
    </source>
</evidence>
<feature type="transmembrane region" description="Helical" evidence="10">
    <location>
        <begin position="142"/>
        <end position="162"/>
    </location>
</feature>
<evidence type="ECO:0000256" key="8">
    <source>
        <dbReference type="ARBA" id="ARBA00022989"/>
    </source>
</evidence>
<comment type="catalytic activity">
    <reaction evidence="1">
        <text>ATP + protein L-histidine = ADP + protein N-phospho-L-histidine.</text>
        <dbReference type="EC" id="2.7.13.3"/>
    </reaction>
</comment>
<keyword evidence="7 13" id="KW-0418">Kinase</keyword>
<dbReference type="RefSeq" id="WP_133849349.1">
    <property type="nucleotide sequence ID" value="NZ_SNXZ01000002.1"/>
</dbReference>
<dbReference type="PANTHER" id="PTHR45436">
    <property type="entry name" value="SENSOR HISTIDINE KINASE YKOH"/>
    <property type="match status" value="1"/>
</dbReference>
<dbReference type="EC" id="2.7.13.3" evidence="3"/>
<dbReference type="InterPro" id="IPR005467">
    <property type="entry name" value="His_kinase_dom"/>
</dbReference>
<dbReference type="Gene3D" id="6.10.340.10">
    <property type="match status" value="1"/>
</dbReference>
<dbReference type="Proteomes" id="UP000295444">
    <property type="component" value="Unassembled WGS sequence"/>
</dbReference>
<gene>
    <name evidence="13" type="ORF">EV186_102526</name>
</gene>
<dbReference type="GO" id="GO:0005886">
    <property type="term" value="C:plasma membrane"/>
    <property type="evidence" value="ECO:0007669"/>
    <property type="project" value="UniProtKB-SubCell"/>
</dbReference>
<comment type="caution">
    <text evidence="13">The sequence shown here is derived from an EMBL/GenBank/DDBJ whole genome shotgun (WGS) entry which is preliminary data.</text>
</comment>
<dbReference type="InterPro" id="IPR036890">
    <property type="entry name" value="HATPase_C_sf"/>
</dbReference>
<dbReference type="SMART" id="SM00388">
    <property type="entry name" value="HisKA"/>
    <property type="match status" value="1"/>
</dbReference>
<keyword evidence="10" id="KW-0472">Membrane</keyword>
<keyword evidence="9" id="KW-0902">Two-component regulatory system</keyword>
<name>A0A4R6SG52_LABRH</name>
<evidence type="ECO:0000256" key="2">
    <source>
        <dbReference type="ARBA" id="ARBA00004236"/>
    </source>
</evidence>
<evidence type="ECO:0000256" key="5">
    <source>
        <dbReference type="ARBA" id="ARBA00022679"/>
    </source>
</evidence>
<dbReference type="CDD" id="cd00075">
    <property type="entry name" value="HATPase"/>
    <property type="match status" value="1"/>
</dbReference>
<dbReference type="SMART" id="SM00304">
    <property type="entry name" value="HAMP"/>
    <property type="match status" value="1"/>
</dbReference>
<dbReference type="OrthoDB" id="5499837at2"/>
<reference evidence="13 14" key="1">
    <citation type="submission" date="2019-03" db="EMBL/GenBank/DDBJ databases">
        <title>Genomic Encyclopedia of Type Strains, Phase IV (KMG-IV): sequencing the most valuable type-strain genomes for metagenomic binning, comparative biology and taxonomic classification.</title>
        <authorList>
            <person name="Goeker M."/>
        </authorList>
    </citation>
    <scope>NUCLEOTIDE SEQUENCE [LARGE SCALE GENOMIC DNA]</scope>
    <source>
        <strain evidence="13 14">DSM 45361</strain>
    </source>
</reference>
<dbReference type="InterPro" id="IPR003661">
    <property type="entry name" value="HisK_dim/P_dom"/>
</dbReference>
<dbReference type="InterPro" id="IPR003594">
    <property type="entry name" value="HATPase_dom"/>
</dbReference>
<dbReference type="SUPFAM" id="SSF55874">
    <property type="entry name" value="ATPase domain of HSP90 chaperone/DNA topoisomerase II/histidine kinase"/>
    <property type="match status" value="1"/>
</dbReference>
<proteinExistence type="predicted"/>
<keyword evidence="8 10" id="KW-1133">Transmembrane helix</keyword>
<dbReference type="Gene3D" id="1.10.287.130">
    <property type="match status" value="1"/>
</dbReference>